<dbReference type="AlphaFoldDB" id="A0AAQ4EC91"/>
<evidence type="ECO:0000313" key="2">
    <source>
        <dbReference type="EMBL" id="KAK8772270.1"/>
    </source>
</evidence>
<evidence type="ECO:0000256" key="1">
    <source>
        <dbReference type="SAM" id="MobiDB-lite"/>
    </source>
</evidence>
<feature type="compositionally biased region" description="Acidic residues" evidence="1">
    <location>
        <begin position="235"/>
        <end position="246"/>
    </location>
</feature>
<evidence type="ECO:0000313" key="3">
    <source>
        <dbReference type="Proteomes" id="UP001321473"/>
    </source>
</evidence>
<organism evidence="2 3">
    <name type="scientific">Amblyomma americanum</name>
    <name type="common">Lone star tick</name>
    <dbReference type="NCBI Taxonomy" id="6943"/>
    <lineage>
        <taxon>Eukaryota</taxon>
        <taxon>Metazoa</taxon>
        <taxon>Ecdysozoa</taxon>
        <taxon>Arthropoda</taxon>
        <taxon>Chelicerata</taxon>
        <taxon>Arachnida</taxon>
        <taxon>Acari</taxon>
        <taxon>Parasitiformes</taxon>
        <taxon>Ixodida</taxon>
        <taxon>Ixodoidea</taxon>
        <taxon>Ixodidae</taxon>
        <taxon>Amblyomminae</taxon>
        <taxon>Amblyomma</taxon>
    </lineage>
</organism>
<reference evidence="2 3" key="1">
    <citation type="journal article" date="2023" name="Arcadia Sci">
        <title>De novo assembly of a long-read Amblyomma americanum tick genome.</title>
        <authorList>
            <person name="Chou S."/>
            <person name="Poskanzer K.E."/>
            <person name="Rollins M."/>
            <person name="Thuy-Boun P.S."/>
        </authorList>
    </citation>
    <scope>NUCLEOTIDE SEQUENCE [LARGE SCALE GENOMIC DNA]</scope>
    <source>
        <strain evidence="2">F_SG_1</strain>
        <tissue evidence="2">Salivary glands</tissue>
    </source>
</reference>
<keyword evidence="3" id="KW-1185">Reference proteome</keyword>
<comment type="caution">
    <text evidence="2">The sequence shown here is derived from an EMBL/GenBank/DDBJ whole genome shotgun (WGS) entry which is preliminary data.</text>
</comment>
<name>A0AAQ4EC91_AMBAM</name>
<feature type="compositionally biased region" description="Low complexity" evidence="1">
    <location>
        <begin position="87"/>
        <end position="106"/>
    </location>
</feature>
<protein>
    <submittedName>
        <fullName evidence="2">Uncharacterized protein</fullName>
    </submittedName>
</protein>
<dbReference type="EMBL" id="JARKHS020018555">
    <property type="protein sequence ID" value="KAK8772270.1"/>
    <property type="molecule type" value="Genomic_DNA"/>
</dbReference>
<accession>A0AAQ4EC91</accession>
<feature type="region of interest" description="Disordered" evidence="1">
    <location>
        <begin position="235"/>
        <end position="299"/>
    </location>
</feature>
<sequence length="299" mass="34127">MMNNELVPNSGQMQQDLMTYQSWLKEQLQYTAFLQQNGPVAQYMKIQQQQHRQQQHHRQQQPHYSQNNGLQNRPYRGPQYPPGRGGNKQQRAGRPPQQQQQQQQQAKTRRHVATWTCYEPDGPPRTYFSLRPWKSQLQVSANCPEDQCSKIFRGRTLTSFLQHAPNALMPPDPQSRYCEDCGGLIISELRHKQSRLHREAVEMDVSLICSRIRRDPAFASAVIAAARECIENTGCEESEHDDDNNSTDEGGCVNVEGGEDDDGPPPSKQPRPSGSKAADEFEFLEGDVFRRAPLQKKAN</sequence>
<proteinExistence type="predicted"/>
<feature type="region of interest" description="Disordered" evidence="1">
    <location>
        <begin position="44"/>
        <end position="112"/>
    </location>
</feature>
<gene>
    <name evidence="2" type="ORF">V5799_024487</name>
</gene>
<dbReference type="Proteomes" id="UP001321473">
    <property type="component" value="Unassembled WGS sequence"/>
</dbReference>